<dbReference type="InterPro" id="IPR003598">
    <property type="entry name" value="Ig_sub2"/>
</dbReference>
<dbReference type="InterPro" id="IPR036179">
    <property type="entry name" value="Ig-like_dom_sf"/>
</dbReference>
<dbReference type="GO" id="GO:0032760">
    <property type="term" value="P:positive regulation of tumor necrosis factor production"/>
    <property type="evidence" value="ECO:0007669"/>
    <property type="project" value="TreeGrafter"/>
</dbReference>
<dbReference type="AlphaFoldDB" id="A0A8C6A144"/>
<dbReference type="GO" id="GO:0045087">
    <property type="term" value="P:innate immune response"/>
    <property type="evidence" value="ECO:0007669"/>
    <property type="project" value="UniProtKB-KW"/>
</dbReference>
<feature type="signal peptide" evidence="17">
    <location>
        <begin position="1"/>
        <end position="24"/>
    </location>
</feature>
<keyword evidence="8 16" id="KW-0472">Membrane</keyword>
<feature type="transmembrane region" description="Helical" evidence="16">
    <location>
        <begin position="298"/>
        <end position="322"/>
    </location>
</feature>
<dbReference type="GO" id="GO:0050766">
    <property type="term" value="P:positive regulation of phagocytosis"/>
    <property type="evidence" value="ECO:0007669"/>
    <property type="project" value="Ensembl"/>
</dbReference>
<feature type="domain" description="Ig-like" evidence="18">
    <location>
        <begin position="104"/>
        <end position="193"/>
    </location>
</feature>
<dbReference type="InterPro" id="IPR013151">
    <property type="entry name" value="Immunoglobulin_dom"/>
</dbReference>
<dbReference type="Ensembl" id="ENSMMMT00000025360.1">
    <property type="protein sequence ID" value="ENSMMMP00000022370.1"/>
    <property type="gene ID" value="ENSMMMG00000019645.1"/>
</dbReference>
<keyword evidence="9" id="KW-1015">Disulfide bond</keyword>
<keyword evidence="7" id="KW-0391">Immunity</keyword>
<evidence type="ECO:0000256" key="8">
    <source>
        <dbReference type="ARBA" id="ARBA00023136"/>
    </source>
</evidence>
<comment type="subcellular location">
    <subcellularLocation>
        <location evidence="1">Cell membrane</location>
        <topology evidence="1">Single-pass type I membrane protein</topology>
    </subcellularLocation>
</comment>
<dbReference type="GO" id="GO:0001798">
    <property type="term" value="P:positive regulation of type IIa hypersensitivity"/>
    <property type="evidence" value="ECO:0007669"/>
    <property type="project" value="Ensembl"/>
</dbReference>
<dbReference type="GO" id="GO:0042590">
    <property type="term" value="P:antigen processing and presentation of exogenous peptide antigen via MHC class I"/>
    <property type="evidence" value="ECO:0007669"/>
    <property type="project" value="Ensembl"/>
</dbReference>
<dbReference type="PANTHER" id="PTHR11481:SF11">
    <property type="entry name" value="HIGH AFFINITY IMMUNOGLOBULIN GAMMA FC RECEPTOR I-RELATED"/>
    <property type="match status" value="1"/>
</dbReference>
<dbReference type="GO" id="GO:0006898">
    <property type="term" value="P:receptor-mediated endocytosis"/>
    <property type="evidence" value="ECO:0007669"/>
    <property type="project" value="Ensembl"/>
</dbReference>
<comment type="similarity">
    <text evidence="12">Belongs to the immunoglobulin superfamily. FCGR1 family.</text>
</comment>
<keyword evidence="16" id="KW-0812">Transmembrane</keyword>
<keyword evidence="11" id="KW-0393">Immunoglobulin domain</keyword>
<evidence type="ECO:0000256" key="2">
    <source>
        <dbReference type="ARBA" id="ARBA00022475"/>
    </source>
</evidence>
<keyword evidence="10" id="KW-0325">Glycoprotein</keyword>
<feature type="chain" id="PRO_5034422441" description="High affinity immunoglobulin gamma Fc receptor I" evidence="17">
    <location>
        <begin position="25"/>
        <end position="400"/>
    </location>
</feature>
<keyword evidence="20" id="KW-1185">Reference proteome</keyword>
<dbReference type="Gene3D" id="2.60.40.10">
    <property type="entry name" value="Immunoglobulins"/>
    <property type="match status" value="3"/>
</dbReference>
<dbReference type="FunFam" id="2.60.40.10:FF:000651">
    <property type="entry name" value="Fc receptor like 1"/>
    <property type="match status" value="1"/>
</dbReference>
<dbReference type="GO" id="GO:0009897">
    <property type="term" value="C:external side of plasma membrane"/>
    <property type="evidence" value="ECO:0007669"/>
    <property type="project" value="Ensembl"/>
</dbReference>
<dbReference type="FunFam" id="2.60.40.10:FF:000217">
    <property type="entry name" value="High affinity immunoglobulin gamma Fc receptor I"/>
    <property type="match status" value="1"/>
</dbReference>
<gene>
    <name evidence="19" type="primary">FCGR1A</name>
</gene>
<dbReference type="GO" id="GO:0019864">
    <property type="term" value="F:IgG binding"/>
    <property type="evidence" value="ECO:0007669"/>
    <property type="project" value="Ensembl"/>
</dbReference>
<reference evidence="19" key="2">
    <citation type="submission" date="2025-09" db="UniProtKB">
        <authorList>
            <consortium name="Ensembl"/>
        </authorList>
    </citation>
    <scope>IDENTIFICATION</scope>
</reference>
<evidence type="ECO:0000256" key="5">
    <source>
        <dbReference type="ARBA" id="ARBA00022729"/>
    </source>
</evidence>
<evidence type="ECO:0000256" key="6">
    <source>
        <dbReference type="ARBA" id="ARBA00022737"/>
    </source>
</evidence>
<evidence type="ECO:0000256" key="4">
    <source>
        <dbReference type="ARBA" id="ARBA00022588"/>
    </source>
</evidence>
<dbReference type="Pfam" id="PF13895">
    <property type="entry name" value="Ig_2"/>
    <property type="match status" value="2"/>
</dbReference>
<proteinExistence type="inferred from homology"/>
<feature type="compositionally biased region" description="Low complexity" evidence="15">
    <location>
        <begin position="381"/>
        <end position="392"/>
    </location>
</feature>
<protein>
    <recommendedName>
        <fullName evidence="13">High affinity immunoglobulin gamma Fc receptor I</fullName>
    </recommendedName>
    <alternativeName>
        <fullName evidence="14">Fc-gamma RI</fullName>
    </alternativeName>
</protein>
<feature type="domain" description="Ig-like" evidence="18">
    <location>
        <begin position="31"/>
        <end position="95"/>
    </location>
</feature>
<dbReference type="GO" id="GO:0001805">
    <property type="term" value="P:positive regulation of type III hypersensitivity"/>
    <property type="evidence" value="ECO:0007669"/>
    <property type="project" value="Ensembl"/>
</dbReference>
<dbReference type="InterPro" id="IPR007110">
    <property type="entry name" value="Ig-like_dom"/>
</dbReference>
<keyword evidence="5 17" id="KW-0732">Signal</keyword>
<evidence type="ECO:0000259" key="18">
    <source>
        <dbReference type="PROSITE" id="PS50835"/>
    </source>
</evidence>
<keyword evidence="2" id="KW-1003">Cell membrane</keyword>
<evidence type="ECO:0000256" key="3">
    <source>
        <dbReference type="ARBA" id="ARBA00022553"/>
    </source>
</evidence>
<dbReference type="GO" id="GO:0006911">
    <property type="term" value="P:phagocytosis, engulfment"/>
    <property type="evidence" value="ECO:0007669"/>
    <property type="project" value="Ensembl"/>
</dbReference>
<dbReference type="GO" id="GO:0042742">
    <property type="term" value="P:defense response to bacterium"/>
    <property type="evidence" value="ECO:0007669"/>
    <property type="project" value="Ensembl"/>
</dbReference>
<evidence type="ECO:0000256" key="13">
    <source>
        <dbReference type="ARBA" id="ARBA00071992"/>
    </source>
</evidence>
<keyword evidence="6" id="KW-0677">Repeat</keyword>
<dbReference type="SMART" id="SM00409">
    <property type="entry name" value="IG"/>
    <property type="match status" value="3"/>
</dbReference>
<evidence type="ECO:0000256" key="15">
    <source>
        <dbReference type="SAM" id="MobiDB-lite"/>
    </source>
</evidence>
<accession>A0A8C6A144</accession>
<dbReference type="SUPFAM" id="SSF48726">
    <property type="entry name" value="Immunoglobulin"/>
    <property type="match status" value="3"/>
</dbReference>
<organism evidence="19 20">
    <name type="scientific">Marmota marmota marmota</name>
    <name type="common">Alpine marmot</name>
    <dbReference type="NCBI Taxonomy" id="9994"/>
    <lineage>
        <taxon>Eukaryota</taxon>
        <taxon>Metazoa</taxon>
        <taxon>Chordata</taxon>
        <taxon>Craniata</taxon>
        <taxon>Vertebrata</taxon>
        <taxon>Euteleostomi</taxon>
        <taxon>Mammalia</taxon>
        <taxon>Eutheria</taxon>
        <taxon>Euarchontoglires</taxon>
        <taxon>Glires</taxon>
        <taxon>Rodentia</taxon>
        <taxon>Sciuromorpha</taxon>
        <taxon>Sciuridae</taxon>
        <taxon>Xerinae</taxon>
        <taxon>Marmotini</taxon>
        <taxon>Marmota</taxon>
    </lineage>
</organism>
<dbReference type="InterPro" id="IPR003599">
    <property type="entry name" value="Ig_sub"/>
</dbReference>
<keyword evidence="16" id="KW-1133">Transmembrane helix</keyword>
<evidence type="ECO:0000256" key="1">
    <source>
        <dbReference type="ARBA" id="ARBA00004251"/>
    </source>
</evidence>
<evidence type="ECO:0000256" key="7">
    <source>
        <dbReference type="ARBA" id="ARBA00022859"/>
    </source>
</evidence>
<dbReference type="PROSITE" id="PS50835">
    <property type="entry name" value="IG_LIKE"/>
    <property type="match status" value="3"/>
</dbReference>
<dbReference type="SMART" id="SM00408">
    <property type="entry name" value="IGc2"/>
    <property type="match status" value="3"/>
</dbReference>
<dbReference type="Proteomes" id="UP000694407">
    <property type="component" value="Unplaced"/>
</dbReference>
<dbReference type="GO" id="GO:0006910">
    <property type="term" value="P:phagocytosis, recognition"/>
    <property type="evidence" value="ECO:0007669"/>
    <property type="project" value="Ensembl"/>
</dbReference>
<evidence type="ECO:0000256" key="12">
    <source>
        <dbReference type="ARBA" id="ARBA00061183"/>
    </source>
</evidence>
<evidence type="ECO:0000313" key="19">
    <source>
        <dbReference type="Ensembl" id="ENSMMMP00000022370.1"/>
    </source>
</evidence>
<evidence type="ECO:0000256" key="14">
    <source>
        <dbReference type="ARBA" id="ARBA00083540"/>
    </source>
</evidence>
<evidence type="ECO:0000256" key="10">
    <source>
        <dbReference type="ARBA" id="ARBA00023180"/>
    </source>
</evidence>
<evidence type="ECO:0000256" key="9">
    <source>
        <dbReference type="ARBA" id="ARBA00023157"/>
    </source>
</evidence>
<name>A0A8C6A144_MARMA</name>
<evidence type="ECO:0000313" key="20">
    <source>
        <dbReference type="Proteomes" id="UP000694407"/>
    </source>
</evidence>
<evidence type="ECO:0000256" key="17">
    <source>
        <dbReference type="SAM" id="SignalP"/>
    </source>
</evidence>
<feature type="domain" description="Ig-like" evidence="18">
    <location>
        <begin position="201"/>
        <end position="286"/>
    </location>
</feature>
<dbReference type="GeneTree" id="ENSGT01050000244808"/>
<dbReference type="InterPro" id="IPR013783">
    <property type="entry name" value="Ig-like_fold"/>
</dbReference>
<dbReference type="CDD" id="cd05753">
    <property type="entry name" value="Ig2_FcgammaR_like"/>
    <property type="match status" value="1"/>
</dbReference>
<dbReference type="CDD" id="cd05752">
    <property type="entry name" value="Ig1_FcgammaR_like"/>
    <property type="match status" value="1"/>
</dbReference>
<dbReference type="FunFam" id="2.60.40.10:FF:000356">
    <property type="entry name" value="Low affinity immunoglobulin gamma Fc region receptor III-A"/>
    <property type="match status" value="1"/>
</dbReference>
<dbReference type="PANTHER" id="PTHR11481">
    <property type="entry name" value="IMMUNOGLOBULIN FC RECEPTOR"/>
    <property type="match status" value="1"/>
</dbReference>
<reference evidence="19" key="1">
    <citation type="submission" date="2025-08" db="UniProtKB">
        <authorList>
            <consortium name="Ensembl"/>
        </authorList>
    </citation>
    <scope>IDENTIFICATION</scope>
</reference>
<dbReference type="Pfam" id="PF00047">
    <property type="entry name" value="ig"/>
    <property type="match status" value="1"/>
</dbReference>
<keyword evidence="4" id="KW-0399">Innate immunity</keyword>
<dbReference type="InterPro" id="IPR050488">
    <property type="entry name" value="Ig_Fc_receptor"/>
</dbReference>
<keyword evidence="3" id="KW-0597">Phosphoprotein</keyword>
<evidence type="ECO:0000256" key="11">
    <source>
        <dbReference type="ARBA" id="ARBA00023319"/>
    </source>
</evidence>
<evidence type="ECO:0000256" key="16">
    <source>
        <dbReference type="SAM" id="Phobius"/>
    </source>
</evidence>
<dbReference type="GO" id="GO:0019771">
    <property type="term" value="F:high-affinity IgG receptor activity"/>
    <property type="evidence" value="ECO:0007669"/>
    <property type="project" value="Ensembl"/>
</dbReference>
<dbReference type="GO" id="GO:0001788">
    <property type="term" value="P:antibody-dependent cellular cytotoxicity"/>
    <property type="evidence" value="ECO:0007669"/>
    <property type="project" value="Ensembl"/>
</dbReference>
<feature type="region of interest" description="Disordered" evidence="15">
    <location>
        <begin position="371"/>
        <end position="400"/>
    </location>
</feature>
<sequence length="400" mass="45018">FTAHQLGGDMWLLTALLLWGKLGSERVARRAVITLQPPWVSVFQDEQVTLLCEGPQRPGDNSTWWFLNGTAIQTLTSKYSITAARVSESGEYRCQTGLSVPSDPVQLEIRRDWLLLQISSRVVTEGEPLTLRCHAWKNKLVYNVLFYQNGKAFQFSPPNSELTIQKTNTSHNGVYHCSGMGRHHYTSGGVTVTVKELFSVPVLRASLSLPLLEGNLVTLSCETTLLPERAGLQLYYSFYVGSKTLVDRNASSEYQILTARREDSGSYWCEAVTEDGNVLKRSPALELQVLGLQLPTPVWFNILFYLSVGIIFLVNTVLCVMIHKELQRKKKWNLEVSLASDSGKKVTSHLQKDRYLEEEVNCLEQQEQPQEKWQLRGGHRSGLPLSLPLYGSTEAQTPKS</sequence>